<dbReference type="Pfam" id="PF05954">
    <property type="entry name" value="Phage_GPD"/>
    <property type="match status" value="1"/>
</dbReference>
<keyword evidence="3" id="KW-1185">Reference proteome</keyword>
<dbReference type="SUPFAM" id="SSF69279">
    <property type="entry name" value="Phage tail proteins"/>
    <property type="match status" value="1"/>
</dbReference>
<evidence type="ECO:0000313" key="2">
    <source>
        <dbReference type="EMBL" id="RVT48940.1"/>
    </source>
</evidence>
<dbReference type="NCBIfam" id="TIGR01646">
    <property type="entry name" value="vgr_GE"/>
    <property type="match status" value="1"/>
</dbReference>
<dbReference type="InterPro" id="IPR006531">
    <property type="entry name" value="Gp5/Vgr_OB"/>
</dbReference>
<dbReference type="Gene3D" id="2.40.50.230">
    <property type="entry name" value="Gp5 N-terminal domain"/>
    <property type="match status" value="1"/>
</dbReference>
<feature type="domain" description="Gp5/Type VI secretion system Vgr protein OB-fold" evidence="1">
    <location>
        <begin position="378"/>
        <end position="450"/>
    </location>
</feature>
<name>A0A437JQ61_9BURK</name>
<dbReference type="EMBL" id="SACT01000009">
    <property type="protein sequence ID" value="RVT48940.1"/>
    <property type="molecule type" value="Genomic_DNA"/>
</dbReference>
<dbReference type="RefSeq" id="WP_128200553.1">
    <property type="nucleotide sequence ID" value="NZ_SACT01000009.1"/>
</dbReference>
<dbReference type="OrthoDB" id="1907165at2"/>
<organism evidence="2 3">
    <name type="scientific">Rubrivivax albus</name>
    <dbReference type="NCBI Taxonomy" id="2499835"/>
    <lineage>
        <taxon>Bacteria</taxon>
        <taxon>Pseudomonadati</taxon>
        <taxon>Pseudomonadota</taxon>
        <taxon>Betaproteobacteria</taxon>
        <taxon>Burkholderiales</taxon>
        <taxon>Sphaerotilaceae</taxon>
        <taxon>Rubrivivax</taxon>
    </lineage>
</organism>
<dbReference type="SUPFAM" id="SSF69255">
    <property type="entry name" value="gp5 N-terminal domain-like"/>
    <property type="match status" value="1"/>
</dbReference>
<accession>A0A437JQ61</accession>
<dbReference type="Proteomes" id="UP000288178">
    <property type="component" value="Unassembled WGS sequence"/>
</dbReference>
<comment type="caution">
    <text evidence="2">The sequence shown here is derived from an EMBL/GenBank/DDBJ whole genome shotgun (WGS) entry which is preliminary data.</text>
</comment>
<dbReference type="InterPro" id="IPR037026">
    <property type="entry name" value="Vgr_OB-fold_dom_sf"/>
</dbReference>
<dbReference type="Pfam" id="PF04717">
    <property type="entry name" value="Phage_base_V"/>
    <property type="match status" value="1"/>
</dbReference>
<dbReference type="AlphaFoldDB" id="A0A437JQ61"/>
<proteinExistence type="predicted"/>
<protein>
    <submittedName>
        <fullName evidence="2">Type VI secretion system tip protein VgrG</fullName>
    </submittedName>
</protein>
<sequence length="564" mass="58843">MPVAERTLPIAATHREFRVLVGGEPVPREHALQAVSIVALANRVASAQLSYVDGSAAAGSFALADSALFDPGAAVEIRAGSGRDLTTLFVGQVTGVRLRMRESAPPLLQVDCRHAATGLTVARRSAVFQDQTDSDVIESLLSAAGVSAEVTTTTVRHPQLVQHDCSDWDFIVARARACGLNLCTRADRLVVVGPELGGAVAELRFGATLLAFDGEVDARLQAQALQVASWQPDQQAVDLADAADPGFDAPGSFAPDTLAEAAGAAERVLRHAALHTDEAALLAGSTWLQAQASLLRGRAKCAGLGTVQPGDTVTLAGLGQRFDGDALVTGVRHDMDTQQGWKTHLQLGQPAPDEAHAQRLQQRRAASLLAPVSGLQCGVVTEIDDPDGEFRVRVRLPLVDAGGAGLWARLLATDAGDERGWVFRPEVGDEVLVGFLDEDPRHPVVLGMLHSSAHPAPMPPDTANDHKGYRSRSGIELLFDDGTGALTLRTPRGNTLVLDDGAGGITLEDQHGNRIVLDAGGVQIRSASALSIEATSTGALEAGATLDLKGGATVTVAGAQVQLG</sequence>
<evidence type="ECO:0000313" key="3">
    <source>
        <dbReference type="Proteomes" id="UP000288178"/>
    </source>
</evidence>
<gene>
    <name evidence="2" type="primary">vgrG</name>
    <name evidence="2" type="ORF">ENE75_21565</name>
</gene>
<evidence type="ECO:0000259" key="1">
    <source>
        <dbReference type="Pfam" id="PF04717"/>
    </source>
</evidence>
<reference evidence="2 3" key="1">
    <citation type="submission" date="2019-01" db="EMBL/GenBank/DDBJ databases">
        <authorList>
            <person name="Chen W.-M."/>
        </authorList>
    </citation>
    <scope>NUCLEOTIDE SEQUENCE [LARGE SCALE GENOMIC DNA]</scope>
    <source>
        <strain evidence="2 3">ICH-3</strain>
    </source>
</reference>
<dbReference type="Gene3D" id="3.55.50.10">
    <property type="entry name" value="Baseplate protein-like domains"/>
    <property type="match status" value="1"/>
</dbReference>
<dbReference type="InterPro" id="IPR006533">
    <property type="entry name" value="T6SS_Vgr_RhsGE"/>
</dbReference>